<sequence>MASRKQYPLRIPSDIWLAIEAWAADEMRSANGQIEWMLRESLRKAGRLPARTAAAPRTNARSKACLKTNRDTTPHTSATHESSPNES</sequence>
<gene>
    <name evidence="2" type="ORF">HMPREF9248_0903</name>
</gene>
<evidence type="ECO:0000256" key="1">
    <source>
        <dbReference type="SAM" id="MobiDB-lite"/>
    </source>
</evidence>
<accession>A0ABN0B0D4</accession>
<comment type="caution">
    <text evidence="2">The sequence shown here is derived from an EMBL/GenBank/DDBJ whole genome shotgun (WGS) entry which is preliminary data.</text>
</comment>
<name>A0ABN0B0D4_9ACTN</name>
<organism evidence="2 3">
    <name type="scientific">Fannyhessea vaginae PB189-T1-4</name>
    <dbReference type="NCBI Taxonomy" id="866774"/>
    <lineage>
        <taxon>Bacteria</taxon>
        <taxon>Bacillati</taxon>
        <taxon>Actinomycetota</taxon>
        <taxon>Coriobacteriia</taxon>
        <taxon>Coriobacteriales</taxon>
        <taxon>Atopobiaceae</taxon>
        <taxon>Fannyhessea</taxon>
    </lineage>
</organism>
<feature type="compositionally biased region" description="Polar residues" evidence="1">
    <location>
        <begin position="74"/>
        <end position="87"/>
    </location>
</feature>
<protein>
    <recommendedName>
        <fullName evidence="4">Arc-like DNA binding domain-containing protein</fullName>
    </recommendedName>
</protein>
<dbReference type="InterPro" id="IPR013321">
    <property type="entry name" value="Arc_rbn_hlx_hlx"/>
</dbReference>
<dbReference type="Proteomes" id="UP000004431">
    <property type="component" value="Unassembled WGS sequence"/>
</dbReference>
<dbReference type="EMBL" id="AEDQ01000017">
    <property type="protein sequence ID" value="EFL44260.1"/>
    <property type="molecule type" value="Genomic_DNA"/>
</dbReference>
<dbReference type="Gene3D" id="1.10.1220.10">
    <property type="entry name" value="Met repressor-like"/>
    <property type="match status" value="1"/>
</dbReference>
<evidence type="ECO:0000313" key="3">
    <source>
        <dbReference type="Proteomes" id="UP000004431"/>
    </source>
</evidence>
<dbReference type="InterPro" id="IPR010985">
    <property type="entry name" value="Ribbon_hlx_hlx"/>
</dbReference>
<keyword evidence="3" id="KW-1185">Reference proteome</keyword>
<feature type="region of interest" description="Disordered" evidence="1">
    <location>
        <begin position="48"/>
        <end position="87"/>
    </location>
</feature>
<feature type="compositionally biased region" description="Low complexity" evidence="1">
    <location>
        <begin position="48"/>
        <end position="61"/>
    </location>
</feature>
<reference evidence="2 3" key="1">
    <citation type="submission" date="2010-08" db="EMBL/GenBank/DDBJ databases">
        <authorList>
            <person name="Durkin A.S."/>
            <person name="Madupu R."/>
            <person name="Torralba M."/>
            <person name="Gillis M."/>
            <person name="Methe B."/>
            <person name="Sutton G."/>
            <person name="Nelson K.E."/>
        </authorList>
    </citation>
    <scope>NUCLEOTIDE SEQUENCE [LARGE SCALE GENOMIC DNA]</scope>
    <source>
        <strain evidence="2 3">PB189-T1-4</strain>
    </source>
</reference>
<evidence type="ECO:0000313" key="2">
    <source>
        <dbReference type="EMBL" id="EFL44260.1"/>
    </source>
</evidence>
<proteinExistence type="predicted"/>
<evidence type="ECO:0008006" key="4">
    <source>
        <dbReference type="Google" id="ProtNLM"/>
    </source>
</evidence>
<dbReference type="SUPFAM" id="SSF47598">
    <property type="entry name" value="Ribbon-helix-helix"/>
    <property type="match status" value="1"/>
</dbReference>